<keyword evidence="6 10" id="KW-0443">Lipid metabolism</keyword>
<dbReference type="PANTHER" id="PTHR30309:SF0">
    <property type="entry name" value="GLYCEROL-3-PHOSPHATE ACYLTRANSFERASE-RELATED"/>
    <property type="match status" value="1"/>
</dbReference>
<reference evidence="11 12" key="1">
    <citation type="submission" date="2009-08" db="EMBL/GenBank/DDBJ databases">
        <authorList>
            <person name="Muzny D."/>
            <person name="Qin X."/>
            <person name="Deng J."/>
            <person name="Jiang H."/>
            <person name="Liu Y."/>
            <person name="Qu J."/>
            <person name="Song X.-Z."/>
            <person name="Zhang L."/>
            <person name="Thornton R."/>
            <person name="Coyle M."/>
            <person name="Francisco L."/>
            <person name="Jackson L."/>
            <person name="Javaid M."/>
            <person name="Korchina V."/>
            <person name="Kovar C."/>
            <person name="Mata R."/>
            <person name="Mathew T."/>
            <person name="Ngo R."/>
            <person name="Nguyen L."/>
            <person name="Nguyen N."/>
            <person name="Okwuonu G."/>
            <person name="Ongeri F."/>
            <person name="Pham C."/>
            <person name="Simmons D."/>
            <person name="Wilczek-Boney K."/>
            <person name="Hale W."/>
            <person name="Jakkamsetti A."/>
            <person name="Pham P."/>
            <person name="Ruth R."/>
            <person name="San Lucas F."/>
            <person name="Warren J."/>
            <person name="Zhang J."/>
            <person name="Zhao Z."/>
            <person name="Zhou C."/>
            <person name="Zhu D."/>
            <person name="Lee S."/>
            <person name="Bess C."/>
            <person name="Blankenburg K."/>
            <person name="Forbes L."/>
            <person name="Fu Q."/>
            <person name="Gubbala S."/>
            <person name="Hirani K."/>
            <person name="Jayaseelan J.C."/>
            <person name="Lara F."/>
            <person name="Munidasa M."/>
            <person name="Palculict T."/>
            <person name="Patil S."/>
            <person name="Pu L.-L."/>
            <person name="Saada N."/>
            <person name="Tang L."/>
            <person name="Weissenberger G."/>
            <person name="Zhu Y."/>
            <person name="Hemphill L."/>
            <person name="Shang Y."/>
            <person name="Youmans B."/>
            <person name="Ayvaz T."/>
            <person name="Ross M."/>
            <person name="Santibanez J."/>
            <person name="Aqrawi P."/>
            <person name="Gross S."/>
            <person name="Joshi V."/>
            <person name="Fowler G."/>
            <person name="Nazareth L."/>
            <person name="Reid J."/>
            <person name="Worley K."/>
            <person name="Petrosino J."/>
            <person name="Highlander S."/>
            <person name="Gibbs R."/>
        </authorList>
    </citation>
    <scope>NUCLEOTIDE SEQUENCE [LARGE SCALE GENOMIC DNA]</scope>
    <source>
        <strain evidence="11 12">ATCC 49175</strain>
    </source>
</reference>
<dbReference type="SMART" id="SM01207">
    <property type="entry name" value="G3P_acyltransf"/>
    <property type="match status" value="1"/>
</dbReference>
<feature type="transmembrane region" description="Helical" evidence="10">
    <location>
        <begin position="83"/>
        <end position="103"/>
    </location>
</feature>
<accession>C8NEP2</accession>
<dbReference type="GeneID" id="78411342"/>
<dbReference type="Pfam" id="PF02660">
    <property type="entry name" value="G3P_acyltransf"/>
    <property type="match status" value="1"/>
</dbReference>
<dbReference type="AlphaFoldDB" id="C8NEP2"/>
<comment type="similarity">
    <text evidence="10">Belongs to the PlsY family.</text>
</comment>
<dbReference type="Proteomes" id="UP000005926">
    <property type="component" value="Unassembled WGS sequence"/>
</dbReference>
<evidence type="ECO:0000256" key="3">
    <source>
        <dbReference type="ARBA" id="ARBA00022679"/>
    </source>
</evidence>
<evidence type="ECO:0000313" key="11">
    <source>
        <dbReference type="EMBL" id="EEW37874.1"/>
    </source>
</evidence>
<feature type="transmembrane region" description="Helical" evidence="10">
    <location>
        <begin position="149"/>
        <end position="177"/>
    </location>
</feature>
<evidence type="ECO:0000256" key="1">
    <source>
        <dbReference type="ARBA" id="ARBA00022475"/>
    </source>
</evidence>
<proteinExistence type="inferred from homology"/>
<keyword evidence="3 10" id="KW-0808">Transferase</keyword>
<organism evidence="11 12">
    <name type="scientific">Granulicatella adiacens ATCC 49175</name>
    <dbReference type="NCBI Taxonomy" id="638301"/>
    <lineage>
        <taxon>Bacteria</taxon>
        <taxon>Bacillati</taxon>
        <taxon>Bacillota</taxon>
        <taxon>Bacilli</taxon>
        <taxon>Lactobacillales</taxon>
        <taxon>Carnobacteriaceae</taxon>
        <taxon>Granulicatella</taxon>
    </lineage>
</organism>
<dbReference type="HAMAP" id="MF_01043">
    <property type="entry name" value="PlsY"/>
    <property type="match status" value="1"/>
</dbReference>
<dbReference type="eggNOG" id="COG0344">
    <property type="taxonomic scope" value="Bacteria"/>
</dbReference>
<dbReference type="UniPathway" id="UPA00085"/>
<evidence type="ECO:0000256" key="2">
    <source>
        <dbReference type="ARBA" id="ARBA00022516"/>
    </source>
</evidence>
<comment type="caution">
    <text evidence="11">The sequence shown here is derived from an EMBL/GenBank/DDBJ whole genome shotgun (WGS) entry which is preliminary data.</text>
</comment>
<comment type="subcellular location">
    <subcellularLocation>
        <location evidence="10">Cell membrane</location>
        <topology evidence="10">Multi-pass membrane protein</topology>
    </subcellularLocation>
</comment>
<feature type="transmembrane region" description="Helical" evidence="10">
    <location>
        <begin position="115"/>
        <end position="137"/>
    </location>
</feature>
<keyword evidence="5 10" id="KW-1133">Transmembrane helix</keyword>
<dbReference type="EC" id="2.3.1.275" evidence="10"/>
<dbReference type="PANTHER" id="PTHR30309">
    <property type="entry name" value="INNER MEMBRANE PROTEIN YGIH"/>
    <property type="match status" value="1"/>
</dbReference>
<keyword evidence="4 10" id="KW-0812">Transmembrane</keyword>
<dbReference type="EMBL" id="ACKZ01000009">
    <property type="protein sequence ID" value="EEW37874.1"/>
    <property type="molecule type" value="Genomic_DNA"/>
</dbReference>
<name>C8NEP2_9LACT</name>
<evidence type="ECO:0000256" key="8">
    <source>
        <dbReference type="ARBA" id="ARBA00023209"/>
    </source>
</evidence>
<dbReference type="InterPro" id="IPR003811">
    <property type="entry name" value="G3P_acylTferase_PlsY"/>
</dbReference>
<dbReference type="GO" id="GO:0008654">
    <property type="term" value="P:phospholipid biosynthetic process"/>
    <property type="evidence" value="ECO:0007669"/>
    <property type="project" value="UniProtKB-UniRule"/>
</dbReference>
<dbReference type="GO" id="GO:0043772">
    <property type="term" value="F:acyl-phosphate glycerol-3-phosphate acyltransferase activity"/>
    <property type="evidence" value="ECO:0007669"/>
    <property type="project" value="UniProtKB-UniRule"/>
</dbReference>
<evidence type="ECO:0000313" key="12">
    <source>
        <dbReference type="Proteomes" id="UP000005926"/>
    </source>
</evidence>
<evidence type="ECO:0000256" key="4">
    <source>
        <dbReference type="ARBA" id="ARBA00022692"/>
    </source>
</evidence>
<feature type="transmembrane region" description="Helical" evidence="10">
    <location>
        <begin position="57"/>
        <end position="77"/>
    </location>
</feature>
<keyword evidence="2 10" id="KW-0444">Lipid biosynthesis</keyword>
<sequence length="206" mass="22886">MSFTFIIGAIVAYLLGSIPSGLWVGQYFFKKDIRQYGSGNLGSTNAFRVLGKKAGSLVLFCDIFKGFLAMILALTIFKQPDISPLWIASFAVIGHTFPIFASFKGGKAVATFAGMILAYQPLLLLYGLIIFLVLLAITRMVSLTAMVTITLGVFLSLLFNDWTLTLFALAIDIFIIYRHRSNIQRILNGTENKVPMPWEQKNKDTK</sequence>
<keyword evidence="9 10" id="KW-1208">Phospholipid metabolism</keyword>
<comment type="pathway">
    <text evidence="10">Lipid metabolism; phospholipid metabolism.</text>
</comment>
<evidence type="ECO:0000256" key="7">
    <source>
        <dbReference type="ARBA" id="ARBA00023136"/>
    </source>
</evidence>
<dbReference type="NCBIfam" id="TIGR00023">
    <property type="entry name" value="glycerol-3-phosphate 1-O-acyltransferase PlsY"/>
    <property type="match status" value="1"/>
</dbReference>
<evidence type="ECO:0000256" key="5">
    <source>
        <dbReference type="ARBA" id="ARBA00022989"/>
    </source>
</evidence>
<comment type="subunit">
    <text evidence="10">Probably interacts with PlsX.</text>
</comment>
<comment type="function">
    <text evidence="10">Catalyzes the transfer of an acyl group from acyl-phosphate (acyl-PO(4)) to glycerol-3-phosphate (G3P) to form lysophosphatidic acid (LPA). This enzyme utilizes acyl-phosphate as fatty acyl donor, but not acyl-CoA or acyl-ACP.</text>
</comment>
<keyword evidence="1 10" id="KW-1003">Cell membrane</keyword>
<protein>
    <recommendedName>
        <fullName evidence="10">Glycerol-3-phosphate acyltransferase</fullName>
    </recommendedName>
    <alternativeName>
        <fullName evidence="10">Acyl-PO4 G3P acyltransferase</fullName>
    </alternativeName>
    <alternativeName>
        <fullName evidence="10">Acyl-phosphate--glycerol-3-phosphate acyltransferase</fullName>
    </alternativeName>
    <alternativeName>
        <fullName evidence="10">G3P acyltransferase</fullName>
        <shortName evidence="10">GPAT</shortName>
        <ecNumber evidence="10">2.3.1.275</ecNumber>
    </alternativeName>
    <alternativeName>
        <fullName evidence="10">Lysophosphatidic acid synthase</fullName>
        <shortName evidence="10">LPA synthase</shortName>
    </alternativeName>
</protein>
<dbReference type="STRING" id="638301.HMPREF0444_0387"/>
<dbReference type="GO" id="GO:0005886">
    <property type="term" value="C:plasma membrane"/>
    <property type="evidence" value="ECO:0007669"/>
    <property type="project" value="UniProtKB-SubCell"/>
</dbReference>
<gene>
    <name evidence="10 11" type="primary">plsY</name>
    <name evidence="11" type="ORF">HMPREF0444_0387</name>
</gene>
<comment type="catalytic activity">
    <reaction evidence="10">
        <text>an acyl phosphate + sn-glycerol 3-phosphate = a 1-acyl-sn-glycero-3-phosphate + phosphate</text>
        <dbReference type="Rhea" id="RHEA:34075"/>
        <dbReference type="ChEBI" id="CHEBI:43474"/>
        <dbReference type="ChEBI" id="CHEBI:57597"/>
        <dbReference type="ChEBI" id="CHEBI:57970"/>
        <dbReference type="ChEBI" id="CHEBI:59918"/>
        <dbReference type="EC" id="2.3.1.275"/>
    </reaction>
</comment>
<feature type="transmembrane region" description="Helical" evidence="10">
    <location>
        <begin position="6"/>
        <end position="29"/>
    </location>
</feature>
<keyword evidence="7 10" id="KW-0472">Membrane</keyword>
<dbReference type="HOGENOM" id="CLU_081254_4_0_9"/>
<evidence type="ECO:0000256" key="6">
    <source>
        <dbReference type="ARBA" id="ARBA00023098"/>
    </source>
</evidence>
<keyword evidence="8 10" id="KW-0594">Phospholipid biosynthesis</keyword>
<evidence type="ECO:0000256" key="10">
    <source>
        <dbReference type="HAMAP-Rule" id="MF_01043"/>
    </source>
</evidence>
<keyword evidence="12" id="KW-1185">Reference proteome</keyword>
<evidence type="ECO:0000256" key="9">
    <source>
        <dbReference type="ARBA" id="ARBA00023264"/>
    </source>
</evidence>
<keyword evidence="11" id="KW-0012">Acyltransferase</keyword>
<dbReference type="RefSeq" id="WP_005605448.1">
    <property type="nucleotide sequence ID" value="NZ_CP102283.1"/>
</dbReference>